<dbReference type="RefSeq" id="WP_148910022.1">
    <property type="nucleotide sequence ID" value="NZ_VNHX01000027.1"/>
</dbReference>
<comment type="caution">
    <text evidence="1">The sequence shown here is derived from an EMBL/GenBank/DDBJ whole genome shotgun (WGS) entry which is preliminary data.</text>
</comment>
<sequence length="156" mass="16611">MANETYANGWKGILSVWDEAAGAYKPLACLTSTSHSMSGNTVEKVNMCTEGKTITTLQSITETVDFEGEVIDTTAVGGQSARASLADIKALMRAEVAQKKTDDFRLSRDFDGDLYFPGQFLSISDTYSADADATFSGQLGIQGEPTEVDPHAEPGG</sequence>
<gene>
    <name evidence="1" type="ORF">BC792_12725</name>
</gene>
<evidence type="ECO:0000313" key="1">
    <source>
        <dbReference type="EMBL" id="TYP89424.1"/>
    </source>
</evidence>
<keyword evidence="2" id="KW-1185">Reference proteome</keyword>
<evidence type="ECO:0008006" key="3">
    <source>
        <dbReference type="Google" id="ProtNLM"/>
    </source>
</evidence>
<dbReference type="EMBL" id="VNHX01000027">
    <property type="protein sequence ID" value="TYP89424.1"/>
    <property type="molecule type" value="Genomic_DNA"/>
</dbReference>
<proteinExistence type="predicted"/>
<dbReference type="AlphaFoldDB" id="A0A5S5D1Z6"/>
<name>A0A5S5D1Z6_9SPHI</name>
<protein>
    <recommendedName>
        <fullName evidence="3">Phage tail tube protein</fullName>
    </recommendedName>
</protein>
<organism evidence="1 2">
    <name type="scientific">Sphingobacterium allocomposti</name>
    <dbReference type="NCBI Taxonomy" id="415956"/>
    <lineage>
        <taxon>Bacteria</taxon>
        <taxon>Pseudomonadati</taxon>
        <taxon>Bacteroidota</taxon>
        <taxon>Sphingobacteriia</taxon>
        <taxon>Sphingobacteriales</taxon>
        <taxon>Sphingobacteriaceae</taxon>
        <taxon>Sphingobacterium</taxon>
    </lineage>
</organism>
<dbReference type="OrthoDB" id="7266971at2"/>
<evidence type="ECO:0000313" key="2">
    <source>
        <dbReference type="Proteomes" id="UP000325105"/>
    </source>
</evidence>
<dbReference type="Proteomes" id="UP000325105">
    <property type="component" value="Unassembled WGS sequence"/>
</dbReference>
<reference evidence="1 2" key="1">
    <citation type="submission" date="2019-07" db="EMBL/GenBank/DDBJ databases">
        <title>Genomic Encyclopedia of Archaeal and Bacterial Type Strains, Phase II (KMG-II): from individual species to whole genera.</title>
        <authorList>
            <person name="Goeker M."/>
        </authorList>
    </citation>
    <scope>NUCLEOTIDE SEQUENCE [LARGE SCALE GENOMIC DNA]</scope>
    <source>
        <strain evidence="1 2">DSM 18850</strain>
    </source>
</reference>
<accession>A0A5S5D1Z6</accession>